<dbReference type="GO" id="GO:0140647">
    <property type="term" value="P:P450-containing electron transport chain"/>
    <property type="evidence" value="ECO:0007669"/>
    <property type="project" value="InterPro"/>
</dbReference>
<keyword evidence="3" id="KW-0479">Metal-binding</keyword>
<gene>
    <name evidence="8" type="ORF">D7Z26_03530</name>
</gene>
<dbReference type="OrthoDB" id="9810588at2"/>
<comment type="caution">
    <text evidence="8">The sequence shown here is derived from an EMBL/GenBank/DDBJ whole genome shotgun (WGS) entry which is preliminary data.</text>
</comment>
<dbReference type="PROSITE" id="PS51085">
    <property type="entry name" value="2FE2S_FER_2"/>
    <property type="match status" value="1"/>
</dbReference>
<comment type="cofactor">
    <cofactor evidence="6">
        <name>[2Fe-2S] cluster</name>
        <dbReference type="ChEBI" id="CHEBI:190135"/>
    </cofactor>
</comment>
<dbReference type="GO" id="GO:0046872">
    <property type="term" value="F:metal ion binding"/>
    <property type="evidence" value="ECO:0007669"/>
    <property type="project" value="UniProtKB-KW"/>
</dbReference>
<dbReference type="Gene3D" id="3.10.20.30">
    <property type="match status" value="1"/>
</dbReference>
<evidence type="ECO:0000256" key="1">
    <source>
        <dbReference type="ARBA" id="ARBA00010914"/>
    </source>
</evidence>
<name>A0A494Y9T7_9BACL</name>
<dbReference type="CDD" id="cd00207">
    <property type="entry name" value="fer2"/>
    <property type="match status" value="1"/>
</dbReference>
<keyword evidence="4" id="KW-0408">Iron</keyword>
<keyword evidence="9" id="KW-1185">Reference proteome</keyword>
<evidence type="ECO:0000313" key="8">
    <source>
        <dbReference type="EMBL" id="RKP57068.1"/>
    </source>
</evidence>
<dbReference type="InterPro" id="IPR001055">
    <property type="entry name" value="Adrenodoxin-like"/>
</dbReference>
<dbReference type="EMBL" id="RBZM01000002">
    <property type="protein sequence ID" value="RKP57068.1"/>
    <property type="molecule type" value="Genomic_DNA"/>
</dbReference>
<feature type="domain" description="2Fe-2S ferredoxin-type" evidence="7">
    <location>
        <begin position="7"/>
        <end position="102"/>
    </location>
</feature>
<dbReference type="GO" id="GO:0051537">
    <property type="term" value="F:2 iron, 2 sulfur cluster binding"/>
    <property type="evidence" value="ECO:0007669"/>
    <property type="project" value="UniProtKB-KW"/>
</dbReference>
<dbReference type="InterPro" id="IPR012675">
    <property type="entry name" value="Beta-grasp_dom_sf"/>
</dbReference>
<dbReference type="SUPFAM" id="SSF54292">
    <property type="entry name" value="2Fe-2S ferredoxin-like"/>
    <property type="match status" value="1"/>
</dbReference>
<evidence type="ECO:0000256" key="2">
    <source>
        <dbReference type="ARBA" id="ARBA00022714"/>
    </source>
</evidence>
<dbReference type="Pfam" id="PF00111">
    <property type="entry name" value="Fer2"/>
    <property type="match status" value="1"/>
</dbReference>
<dbReference type="InterPro" id="IPR036010">
    <property type="entry name" value="2Fe-2S_ferredoxin-like_sf"/>
</dbReference>
<evidence type="ECO:0000256" key="3">
    <source>
        <dbReference type="ARBA" id="ARBA00022723"/>
    </source>
</evidence>
<dbReference type="Proteomes" id="UP000282076">
    <property type="component" value="Unassembled WGS sequence"/>
</dbReference>
<dbReference type="InterPro" id="IPR001041">
    <property type="entry name" value="2Fe-2S_ferredoxin-type"/>
</dbReference>
<comment type="similarity">
    <text evidence="1">Belongs to the adrenodoxin/putidaredoxin family.</text>
</comment>
<evidence type="ECO:0000256" key="5">
    <source>
        <dbReference type="ARBA" id="ARBA00023014"/>
    </source>
</evidence>
<reference evidence="8 9" key="1">
    <citation type="submission" date="2018-10" db="EMBL/GenBank/DDBJ databases">
        <title>Cohnella sp. M2MS4P-1, whole genome shotgun sequence.</title>
        <authorList>
            <person name="Tuo L."/>
        </authorList>
    </citation>
    <scope>NUCLEOTIDE SEQUENCE [LARGE SCALE GENOMIC DNA]</scope>
    <source>
        <strain evidence="8 9">M2MS4P-1</strain>
    </source>
</reference>
<keyword evidence="2" id="KW-0001">2Fe-2S</keyword>
<dbReference type="RefSeq" id="WP_120974683.1">
    <property type="nucleotide sequence ID" value="NZ_RBZM01000002.1"/>
</dbReference>
<accession>A0A494Y9T7</accession>
<proteinExistence type="inferred from homology"/>
<evidence type="ECO:0000256" key="6">
    <source>
        <dbReference type="ARBA" id="ARBA00034078"/>
    </source>
</evidence>
<dbReference type="AlphaFoldDB" id="A0A494Y9T7"/>
<dbReference type="PANTHER" id="PTHR23426">
    <property type="entry name" value="FERREDOXIN/ADRENODOXIN"/>
    <property type="match status" value="1"/>
</dbReference>
<sequence>MSNYAQHKVTFLPDGRSVSVRTGTTLLDASRRAGVSIRTRCGGVAGCLMCKVCVSDDQAASLHPPTTAESYKLGASLLDEGTRLSCQSRIKGDVTVTVPEDPLKAAIRKKLAEQQEDDWWK</sequence>
<organism evidence="8 9">
    <name type="scientific">Cohnella endophytica</name>
    <dbReference type="NCBI Taxonomy" id="2419778"/>
    <lineage>
        <taxon>Bacteria</taxon>
        <taxon>Bacillati</taxon>
        <taxon>Bacillota</taxon>
        <taxon>Bacilli</taxon>
        <taxon>Bacillales</taxon>
        <taxon>Paenibacillaceae</taxon>
        <taxon>Cohnella</taxon>
    </lineage>
</organism>
<evidence type="ECO:0000313" key="9">
    <source>
        <dbReference type="Proteomes" id="UP000282076"/>
    </source>
</evidence>
<evidence type="ECO:0000259" key="7">
    <source>
        <dbReference type="PROSITE" id="PS51085"/>
    </source>
</evidence>
<evidence type="ECO:0000256" key="4">
    <source>
        <dbReference type="ARBA" id="ARBA00023004"/>
    </source>
</evidence>
<dbReference type="PANTHER" id="PTHR23426:SF65">
    <property type="entry name" value="FERREDOXIN-2, MITOCHONDRIAL"/>
    <property type="match status" value="1"/>
</dbReference>
<dbReference type="GO" id="GO:0009055">
    <property type="term" value="F:electron transfer activity"/>
    <property type="evidence" value="ECO:0007669"/>
    <property type="project" value="TreeGrafter"/>
</dbReference>
<protein>
    <submittedName>
        <fullName evidence="8">Ferredoxin</fullName>
    </submittedName>
</protein>
<keyword evidence="5" id="KW-0411">Iron-sulfur</keyword>